<evidence type="ECO:0000313" key="5">
    <source>
        <dbReference type="Proteomes" id="UP000638313"/>
    </source>
</evidence>
<feature type="chain" id="PRO_5038138151" description="N-acetyltransferase domain-containing protein" evidence="2">
    <location>
        <begin position="33"/>
        <end position="275"/>
    </location>
</feature>
<dbReference type="InterPro" id="IPR000182">
    <property type="entry name" value="GNAT_dom"/>
</dbReference>
<dbReference type="InterPro" id="IPR050769">
    <property type="entry name" value="NAT_camello-type"/>
</dbReference>
<dbReference type="EMBL" id="BNBD01000016">
    <property type="protein sequence ID" value="GHF67480.1"/>
    <property type="molecule type" value="Genomic_DNA"/>
</dbReference>
<evidence type="ECO:0000256" key="2">
    <source>
        <dbReference type="SAM" id="SignalP"/>
    </source>
</evidence>
<keyword evidence="5" id="KW-1185">Reference proteome</keyword>
<evidence type="ECO:0000313" key="4">
    <source>
        <dbReference type="EMBL" id="GHF67480.1"/>
    </source>
</evidence>
<evidence type="ECO:0000256" key="1">
    <source>
        <dbReference type="ARBA" id="ARBA00022679"/>
    </source>
</evidence>
<dbReference type="CDD" id="cd04301">
    <property type="entry name" value="NAT_SF"/>
    <property type="match status" value="1"/>
</dbReference>
<dbReference type="GO" id="GO:0008080">
    <property type="term" value="F:N-acetyltransferase activity"/>
    <property type="evidence" value="ECO:0007669"/>
    <property type="project" value="InterPro"/>
</dbReference>
<comment type="caution">
    <text evidence="4">The sequence shown here is derived from an EMBL/GenBank/DDBJ whole genome shotgun (WGS) entry which is preliminary data.</text>
</comment>
<dbReference type="AlphaFoldDB" id="A0A919B7M6"/>
<reference evidence="4" key="2">
    <citation type="submission" date="2020-09" db="EMBL/GenBank/DDBJ databases">
        <authorList>
            <person name="Sun Q."/>
            <person name="Ohkuma M."/>
        </authorList>
    </citation>
    <scope>NUCLEOTIDE SEQUENCE</scope>
    <source>
        <strain evidence="4">JCM 4059</strain>
    </source>
</reference>
<organism evidence="4 5">
    <name type="scientific">Streptomyces mashuensis</name>
    <dbReference type="NCBI Taxonomy" id="33904"/>
    <lineage>
        <taxon>Bacteria</taxon>
        <taxon>Bacillati</taxon>
        <taxon>Actinomycetota</taxon>
        <taxon>Actinomycetes</taxon>
        <taxon>Kitasatosporales</taxon>
        <taxon>Streptomycetaceae</taxon>
        <taxon>Streptomyces</taxon>
    </lineage>
</organism>
<sequence length="275" mass="28462">MGVRPGPRAAGRARRSVVVALAAACAAVAGWAAVDGDTDPGTVVQLGLAAANMAGRVLTPPPGGGTGGRRPCLCSGHGNDDTAGGGVAMGTERRIEYRPAEPGDRAQIEAIDDAFTTDTVYEVVADGHAFVLRPTAVDPPLVKTFPADDGDGEDLLAPGRHVEVAVADGTVCGFVAAGVEEWNRRLVVHEIAVAPGHRGQGIGGALLRRALAHGRRHGARTAWLEVTNVNVPAIRAYQRLGFALCGLDTTHYRGTPSEGETALFMSKPLDTTIDI</sequence>
<proteinExistence type="predicted"/>
<accession>A0A919B7M6</accession>
<protein>
    <recommendedName>
        <fullName evidence="3">N-acetyltransferase domain-containing protein</fullName>
    </recommendedName>
</protein>
<dbReference type="PANTHER" id="PTHR13947:SF37">
    <property type="entry name" value="LD18367P"/>
    <property type="match status" value="1"/>
</dbReference>
<feature type="domain" description="N-acetyltransferase" evidence="3">
    <location>
        <begin position="95"/>
        <end position="270"/>
    </location>
</feature>
<keyword evidence="2" id="KW-0732">Signal</keyword>
<dbReference type="Gene3D" id="3.40.630.30">
    <property type="match status" value="1"/>
</dbReference>
<gene>
    <name evidence="4" type="ORF">GCM10010218_56200</name>
</gene>
<dbReference type="PROSITE" id="PS51186">
    <property type="entry name" value="GNAT"/>
    <property type="match status" value="1"/>
</dbReference>
<keyword evidence="1" id="KW-0808">Transferase</keyword>
<evidence type="ECO:0000259" key="3">
    <source>
        <dbReference type="PROSITE" id="PS51186"/>
    </source>
</evidence>
<dbReference type="SUPFAM" id="SSF55729">
    <property type="entry name" value="Acyl-CoA N-acyltransferases (Nat)"/>
    <property type="match status" value="1"/>
</dbReference>
<feature type="signal peptide" evidence="2">
    <location>
        <begin position="1"/>
        <end position="32"/>
    </location>
</feature>
<name>A0A919B7M6_9ACTN</name>
<dbReference type="Pfam" id="PF00583">
    <property type="entry name" value="Acetyltransf_1"/>
    <property type="match status" value="1"/>
</dbReference>
<dbReference type="Proteomes" id="UP000638313">
    <property type="component" value="Unassembled WGS sequence"/>
</dbReference>
<dbReference type="PANTHER" id="PTHR13947">
    <property type="entry name" value="GNAT FAMILY N-ACETYLTRANSFERASE"/>
    <property type="match status" value="1"/>
</dbReference>
<reference evidence="4" key="1">
    <citation type="journal article" date="2014" name="Int. J. Syst. Evol. Microbiol.">
        <title>Complete genome sequence of Corynebacterium casei LMG S-19264T (=DSM 44701T), isolated from a smear-ripened cheese.</title>
        <authorList>
            <consortium name="US DOE Joint Genome Institute (JGI-PGF)"/>
            <person name="Walter F."/>
            <person name="Albersmeier A."/>
            <person name="Kalinowski J."/>
            <person name="Ruckert C."/>
        </authorList>
    </citation>
    <scope>NUCLEOTIDE SEQUENCE</scope>
    <source>
        <strain evidence="4">JCM 4059</strain>
    </source>
</reference>
<dbReference type="InterPro" id="IPR016181">
    <property type="entry name" value="Acyl_CoA_acyltransferase"/>
</dbReference>